<protein>
    <submittedName>
        <fullName evidence="1">Uncharacterized protein</fullName>
    </submittedName>
</protein>
<sequence>MLTKKNYEALMQEAVGTLASLASLCLLLWFVPPQVMFELMSLMPHLESGAKGFVERPVMQTVSRNFELQDFLTFGASGKAEELRCISTSWYDIMCSVLHDSIAKRFQEKFRSSKKFALKVFEVIGGQGRSALLPDAACYLGHFESTYCDSHLHTDNAPESVPQFNGQK</sequence>
<evidence type="ECO:0000313" key="1">
    <source>
        <dbReference type="EMBL" id="KAJ1349173.1"/>
    </source>
</evidence>
<evidence type="ECO:0000313" key="2">
    <source>
        <dbReference type="Proteomes" id="UP001196413"/>
    </source>
</evidence>
<proteinExistence type="predicted"/>
<dbReference type="AlphaFoldDB" id="A0AAD5M3E3"/>
<comment type="caution">
    <text evidence="1">The sequence shown here is derived from an EMBL/GenBank/DDBJ whole genome shotgun (WGS) entry which is preliminary data.</text>
</comment>
<dbReference type="EMBL" id="JAHQIW010000618">
    <property type="protein sequence ID" value="KAJ1349173.1"/>
    <property type="molecule type" value="Genomic_DNA"/>
</dbReference>
<gene>
    <name evidence="1" type="ORF">KIN20_004643</name>
</gene>
<dbReference type="Proteomes" id="UP001196413">
    <property type="component" value="Unassembled WGS sequence"/>
</dbReference>
<accession>A0AAD5M3E3</accession>
<name>A0AAD5M3E3_PARTN</name>
<reference evidence="1" key="1">
    <citation type="submission" date="2021-06" db="EMBL/GenBank/DDBJ databases">
        <title>Parelaphostrongylus tenuis whole genome reference sequence.</title>
        <authorList>
            <person name="Garwood T.J."/>
            <person name="Larsen P.A."/>
            <person name="Fountain-Jones N.M."/>
            <person name="Garbe J.R."/>
            <person name="Macchietto M.G."/>
            <person name="Kania S.A."/>
            <person name="Gerhold R.W."/>
            <person name="Richards J.E."/>
            <person name="Wolf T.M."/>
        </authorList>
    </citation>
    <scope>NUCLEOTIDE SEQUENCE</scope>
    <source>
        <strain evidence="1">MNPRO001-30</strain>
        <tissue evidence="1">Meninges</tissue>
    </source>
</reference>
<keyword evidence="2" id="KW-1185">Reference proteome</keyword>
<organism evidence="1 2">
    <name type="scientific">Parelaphostrongylus tenuis</name>
    <name type="common">Meningeal worm</name>
    <dbReference type="NCBI Taxonomy" id="148309"/>
    <lineage>
        <taxon>Eukaryota</taxon>
        <taxon>Metazoa</taxon>
        <taxon>Ecdysozoa</taxon>
        <taxon>Nematoda</taxon>
        <taxon>Chromadorea</taxon>
        <taxon>Rhabditida</taxon>
        <taxon>Rhabditina</taxon>
        <taxon>Rhabditomorpha</taxon>
        <taxon>Strongyloidea</taxon>
        <taxon>Metastrongylidae</taxon>
        <taxon>Parelaphostrongylus</taxon>
    </lineage>
</organism>